<dbReference type="AlphaFoldDB" id="A0A511JRL5"/>
<evidence type="ECO:0000313" key="3">
    <source>
        <dbReference type="EMBL" id="GEM00144.1"/>
    </source>
</evidence>
<keyword evidence="2" id="KW-0732">Signal</keyword>
<dbReference type="EMBL" id="BJWH01000028">
    <property type="protein sequence ID" value="GEM00144.1"/>
    <property type="molecule type" value="Genomic_DNA"/>
</dbReference>
<feature type="signal peptide" evidence="2">
    <location>
        <begin position="1"/>
        <end position="19"/>
    </location>
</feature>
<comment type="caution">
    <text evidence="3">The sequence shown here is derived from an EMBL/GenBank/DDBJ whole genome shotgun (WGS) entry which is preliminary data.</text>
</comment>
<accession>A0A511JRL5</accession>
<dbReference type="Proteomes" id="UP000321049">
    <property type="component" value="Unassembled WGS sequence"/>
</dbReference>
<protein>
    <submittedName>
        <fullName evidence="3">Uncharacterized protein</fullName>
    </submittedName>
</protein>
<reference evidence="3 4" key="1">
    <citation type="submission" date="2019-07" db="EMBL/GenBank/DDBJ databases">
        <title>Whole genome shotgun sequence of Cellulomonas terrae NBRC 100819.</title>
        <authorList>
            <person name="Hosoyama A."/>
            <person name="Uohara A."/>
            <person name="Ohji S."/>
            <person name="Ichikawa N."/>
        </authorList>
    </citation>
    <scope>NUCLEOTIDE SEQUENCE [LARGE SCALE GENOMIC DNA]</scope>
    <source>
        <strain evidence="3 4">NBRC 100819</strain>
    </source>
</reference>
<feature type="region of interest" description="Disordered" evidence="1">
    <location>
        <begin position="22"/>
        <end position="43"/>
    </location>
</feature>
<keyword evidence="4" id="KW-1185">Reference proteome</keyword>
<dbReference type="RefSeq" id="WP_146847743.1">
    <property type="nucleotide sequence ID" value="NZ_BJWH01000028.1"/>
</dbReference>
<proteinExistence type="predicted"/>
<dbReference type="OrthoDB" id="3742379at2"/>
<evidence type="ECO:0000313" key="4">
    <source>
        <dbReference type="Proteomes" id="UP000321049"/>
    </source>
</evidence>
<feature type="chain" id="PRO_5021777044" evidence="2">
    <location>
        <begin position="20"/>
        <end position="335"/>
    </location>
</feature>
<organism evidence="3 4">
    <name type="scientific">Cellulomonas terrae</name>
    <dbReference type="NCBI Taxonomy" id="311234"/>
    <lineage>
        <taxon>Bacteria</taxon>
        <taxon>Bacillati</taxon>
        <taxon>Actinomycetota</taxon>
        <taxon>Actinomycetes</taxon>
        <taxon>Micrococcales</taxon>
        <taxon>Cellulomonadaceae</taxon>
        <taxon>Cellulomonas</taxon>
    </lineage>
</organism>
<evidence type="ECO:0000256" key="1">
    <source>
        <dbReference type="SAM" id="MobiDB-lite"/>
    </source>
</evidence>
<sequence length="335" mass="34915">MGAALAWALALAVVSAAPAMSVSQSSPGWDDGDSPTPPPAVVSPVAVGGGLEVVVTQDGSTSSGRELTSTSTVRVPPACWYGRGLTGAQYFETWRPGGLVEQGGWSPSADQYVDPTLHAGYEAYAAVEGHWFEATCRADAPLEYRQRYYASHPGLFVEPSDPVPAQEVEVDPAVLAQVARDAMDLPEGTIRWNPSLVGSGATVVGMDTWVWVEDAPTAVRVRAEIPGTWAQVDAVLAGMEVSAPGADPVRCEDTGTPWAEGASGTTCAITFLRSTAGERVEDGQSLPTVTLSATATWAASWTSSLDATATPLTNQIVVTTAQIAVAEIQALVTRD</sequence>
<name>A0A511JRL5_9CELL</name>
<evidence type="ECO:0000256" key="2">
    <source>
        <dbReference type="SAM" id="SignalP"/>
    </source>
</evidence>
<gene>
    <name evidence="3" type="ORF">CTE05_36900</name>
</gene>